<dbReference type="Proteomes" id="UP000244937">
    <property type="component" value="Chromosome"/>
</dbReference>
<evidence type="ECO:0000313" key="2">
    <source>
        <dbReference type="Proteomes" id="UP000244937"/>
    </source>
</evidence>
<dbReference type="EMBL" id="CP029187">
    <property type="protein sequence ID" value="AWI27075.1"/>
    <property type="molecule type" value="Genomic_DNA"/>
</dbReference>
<evidence type="ECO:0000313" key="1">
    <source>
        <dbReference type="EMBL" id="AWI27075.1"/>
    </source>
</evidence>
<accession>A0A2S1SKZ6</accession>
<name>A0A2S1SKZ6_9FLAO</name>
<keyword evidence="2" id="KW-1185">Reference proteome</keyword>
<dbReference type="AlphaFoldDB" id="A0A2S1SKZ6"/>
<gene>
    <name evidence="1" type="ORF">HYN49_14840</name>
</gene>
<dbReference type="KEGG" id="fpal:HYN49_14840"/>
<sequence length="62" mass="7546">MVNYFTLMAVFCFAASIFRRYKRRTAFCLLYYFKPANLQLFFNKQTVAFIFLNNMPSCFFRL</sequence>
<reference evidence="1 2" key="1">
    <citation type="submission" date="2018-05" db="EMBL/GenBank/DDBJ databases">
        <title>Genome sequencing of Flavobacterium sp. HYN0049.</title>
        <authorList>
            <person name="Yi H."/>
            <person name="Baek C."/>
        </authorList>
    </citation>
    <scope>NUCLEOTIDE SEQUENCE [LARGE SCALE GENOMIC DNA]</scope>
    <source>
        <strain evidence="1 2">HYN0049</strain>
    </source>
</reference>
<organism evidence="1 2">
    <name type="scientific">Flavobacterium pallidum</name>
    <dbReference type="NCBI Taxonomy" id="2172098"/>
    <lineage>
        <taxon>Bacteria</taxon>
        <taxon>Pseudomonadati</taxon>
        <taxon>Bacteroidota</taxon>
        <taxon>Flavobacteriia</taxon>
        <taxon>Flavobacteriales</taxon>
        <taxon>Flavobacteriaceae</taxon>
        <taxon>Flavobacterium</taxon>
    </lineage>
</organism>
<protein>
    <submittedName>
        <fullName evidence="1">Uncharacterized protein</fullName>
    </submittedName>
</protein>
<proteinExistence type="predicted"/>